<keyword evidence="4" id="KW-1185">Reference proteome</keyword>
<evidence type="ECO:0000313" key="4">
    <source>
        <dbReference type="Proteomes" id="UP000838756"/>
    </source>
</evidence>
<dbReference type="PANTHER" id="PTHR19446">
    <property type="entry name" value="REVERSE TRANSCRIPTASES"/>
    <property type="match status" value="1"/>
</dbReference>
<sequence>MQIALPSFWDIGNIVKKNELSALYKLVNKNIVKDYEKYRQNVIEKHLYHTGSTKKAYRELRTNKTWIEGLKNLDKDTNKRTDIITTATDFYKKLYSDKTRKSNSNIHVTFENIAAVGEVEIIEAIKRLKLEKSPGPDNITNEALKTAHTILATPLAELFNLILQKSETPTQWSESNIILLYKKGDPKDIGNYRPISLLPTLYKLFSTIINARISPTIGARQPVEQAGFRKAFSTIDHIHTLELIIEKYQEHQRPLYLAFIDYQKAFDTLRFQWAGHIAERMDVGVPRCWNGSPALVSAALVDPQRGRQTTSSASHGATGHKRHKTVEFRTPIKIPKSSSGRLSVDMVKLKPVPSPGL</sequence>
<evidence type="ECO:0000256" key="1">
    <source>
        <dbReference type="SAM" id="MobiDB-lite"/>
    </source>
</evidence>
<comment type="caution">
    <text evidence="3">The sequence shown here is derived from an EMBL/GenBank/DDBJ whole genome shotgun (WGS) entry which is preliminary data.</text>
</comment>
<accession>A0A8S4SPM3</accession>
<feature type="domain" description="Reverse transcriptase" evidence="2">
    <location>
        <begin position="185"/>
        <end position="284"/>
    </location>
</feature>
<organism evidence="3 4">
    <name type="scientific">Pararge aegeria aegeria</name>
    <dbReference type="NCBI Taxonomy" id="348720"/>
    <lineage>
        <taxon>Eukaryota</taxon>
        <taxon>Metazoa</taxon>
        <taxon>Ecdysozoa</taxon>
        <taxon>Arthropoda</taxon>
        <taxon>Hexapoda</taxon>
        <taxon>Insecta</taxon>
        <taxon>Pterygota</taxon>
        <taxon>Neoptera</taxon>
        <taxon>Endopterygota</taxon>
        <taxon>Lepidoptera</taxon>
        <taxon>Glossata</taxon>
        <taxon>Ditrysia</taxon>
        <taxon>Papilionoidea</taxon>
        <taxon>Nymphalidae</taxon>
        <taxon>Satyrinae</taxon>
        <taxon>Satyrini</taxon>
        <taxon>Parargina</taxon>
        <taxon>Pararge</taxon>
    </lineage>
</organism>
<evidence type="ECO:0000259" key="2">
    <source>
        <dbReference type="Pfam" id="PF00078"/>
    </source>
</evidence>
<reference evidence="3" key="1">
    <citation type="submission" date="2022-03" db="EMBL/GenBank/DDBJ databases">
        <authorList>
            <person name="Lindestad O."/>
        </authorList>
    </citation>
    <scope>NUCLEOTIDE SEQUENCE</scope>
</reference>
<dbReference type="Proteomes" id="UP000838756">
    <property type="component" value="Unassembled WGS sequence"/>
</dbReference>
<dbReference type="Pfam" id="PF00078">
    <property type="entry name" value="RVT_1"/>
    <property type="match status" value="1"/>
</dbReference>
<dbReference type="EMBL" id="CAKXAJ010026482">
    <property type="protein sequence ID" value="CAH2268874.1"/>
    <property type="molecule type" value="Genomic_DNA"/>
</dbReference>
<protein>
    <submittedName>
        <fullName evidence="3">Jg21145 protein</fullName>
    </submittedName>
</protein>
<evidence type="ECO:0000313" key="3">
    <source>
        <dbReference type="EMBL" id="CAH2268874.1"/>
    </source>
</evidence>
<gene>
    <name evidence="3" type="primary">jg21145</name>
    <name evidence="3" type="ORF">PAEG_LOCUS27179</name>
</gene>
<dbReference type="AlphaFoldDB" id="A0A8S4SPM3"/>
<dbReference type="CDD" id="cd01650">
    <property type="entry name" value="RT_nLTR_like"/>
    <property type="match status" value="1"/>
</dbReference>
<feature type="compositionally biased region" description="Polar residues" evidence="1">
    <location>
        <begin position="306"/>
        <end position="315"/>
    </location>
</feature>
<proteinExistence type="predicted"/>
<dbReference type="InterPro" id="IPR000477">
    <property type="entry name" value="RT_dom"/>
</dbReference>
<dbReference type="OrthoDB" id="407509at2759"/>
<feature type="region of interest" description="Disordered" evidence="1">
    <location>
        <begin position="303"/>
        <end position="330"/>
    </location>
</feature>
<name>A0A8S4SPM3_9NEOP</name>